<dbReference type="SMART" id="SM00100">
    <property type="entry name" value="cNMP"/>
    <property type="match status" value="1"/>
</dbReference>
<evidence type="ECO:0000256" key="10">
    <source>
        <dbReference type="ARBA" id="ARBA00023136"/>
    </source>
</evidence>
<keyword evidence="7" id="KW-1133">Transmembrane helix</keyword>
<keyword evidence="8" id="KW-0142">cGMP-binding</keyword>
<evidence type="ECO:0000256" key="8">
    <source>
        <dbReference type="ARBA" id="ARBA00022992"/>
    </source>
</evidence>
<dbReference type="SUPFAM" id="SSF81324">
    <property type="entry name" value="Voltage-gated potassium channels"/>
    <property type="match status" value="1"/>
</dbReference>
<dbReference type="Gene3D" id="2.60.120.10">
    <property type="entry name" value="Jelly Rolls"/>
    <property type="match status" value="1"/>
</dbReference>
<keyword evidence="11" id="KW-1071">Ligand-gated ion channel</keyword>
<reference evidence="18" key="3">
    <citation type="submission" date="2025-09" db="UniProtKB">
        <authorList>
            <consortium name="Ensembl"/>
        </authorList>
    </citation>
    <scope>IDENTIFICATION</scope>
</reference>
<evidence type="ECO:0000256" key="5">
    <source>
        <dbReference type="ARBA" id="ARBA00022692"/>
    </source>
</evidence>
<keyword evidence="9" id="KW-0406">Ion transport</keyword>
<evidence type="ECO:0000256" key="15">
    <source>
        <dbReference type="ARBA" id="ARBA00036239"/>
    </source>
</evidence>
<dbReference type="GO" id="GO:0005222">
    <property type="term" value="F:intracellularly cAMP-activated cation channel activity"/>
    <property type="evidence" value="ECO:0007669"/>
    <property type="project" value="TreeGrafter"/>
</dbReference>
<evidence type="ECO:0000256" key="6">
    <source>
        <dbReference type="ARBA" id="ARBA00022741"/>
    </source>
</evidence>
<evidence type="ECO:0000256" key="11">
    <source>
        <dbReference type="ARBA" id="ARBA00023286"/>
    </source>
</evidence>
<evidence type="ECO:0000313" key="19">
    <source>
        <dbReference type="Proteomes" id="UP000472265"/>
    </source>
</evidence>
<dbReference type="InterPro" id="IPR005821">
    <property type="entry name" value="Ion_trans_dom"/>
</dbReference>
<reference evidence="18" key="2">
    <citation type="submission" date="2025-08" db="UniProtKB">
        <authorList>
            <consortium name="Ensembl"/>
        </authorList>
    </citation>
    <scope>IDENTIFICATION</scope>
</reference>
<evidence type="ECO:0000259" key="17">
    <source>
        <dbReference type="PROSITE" id="PS50042"/>
    </source>
</evidence>
<dbReference type="Proteomes" id="UP000472265">
    <property type="component" value="Chromosome 19"/>
</dbReference>
<dbReference type="InterPro" id="IPR014710">
    <property type="entry name" value="RmlC-like_jellyroll"/>
</dbReference>
<organism evidence="18 19">
    <name type="scientific">Sparus aurata</name>
    <name type="common">Gilthead sea bream</name>
    <dbReference type="NCBI Taxonomy" id="8175"/>
    <lineage>
        <taxon>Eukaryota</taxon>
        <taxon>Metazoa</taxon>
        <taxon>Chordata</taxon>
        <taxon>Craniata</taxon>
        <taxon>Vertebrata</taxon>
        <taxon>Euteleostomi</taxon>
        <taxon>Actinopterygii</taxon>
        <taxon>Neopterygii</taxon>
        <taxon>Teleostei</taxon>
        <taxon>Neoteleostei</taxon>
        <taxon>Acanthomorphata</taxon>
        <taxon>Eupercaria</taxon>
        <taxon>Spariformes</taxon>
        <taxon>Sparidae</taxon>
        <taxon>Sparus</taxon>
    </lineage>
</organism>
<dbReference type="FunFam" id="1.10.287.630:FF:000001">
    <property type="entry name" value="Cyclic nucleotide-gated channel alpha 3"/>
    <property type="match status" value="1"/>
</dbReference>
<evidence type="ECO:0000256" key="14">
    <source>
        <dbReference type="ARBA" id="ARBA00034430"/>
    </source>
</evidence>
<dbReference type="Gene3D" id="1.10.287.70">
    <property type="match status" value="1"/>
</dbReference>
<comment type="catalytic activity">
    <reaction evidence="14">
        <text>K(+)(in) = K(+)(out)</text>
        <dbReference type="Rhea" id="RHEA:29463"/>
        <dbReference type="ChEBI" id="CHEBI:29103"/>
    </reaction>
</comment>
<keyword evidence="6" id="KW-0547">Nucleotide-binding</keyword>
<gene>
    <name evidence="18" type="primary">LOC115570077</name>
</gene>
<dbReference type="Ensembl" id="ENSSAUT00010015604.1">
    <property type="protein sequence ID" value="ENSSAUP00010014704.1"/>
    <property type="gene ID" value="ENSSAUG00010006760.1"/>
</dbReference>
<dbReference type="GO" id="GO:0007601">
    <property type="term" value="P:visual perception"/>
    <property type="evidence" value="ECO:0007669"/>
    <property type="project" value="UniProtKB-KW"/>
</dbReference>
<evidence type="ECO:0000256" key="7">
    <source>
        <dbReference type="ARBA" id="ARBA00022989"/>
    </source>
</evidence>
<dbReference type="GO" id="GO:0005223">
    <property type="term" value="F:intracellularly cGMP-activated cation channel activity"/>
    <property type="evidence" value="ECO:0007669"/>
    <property type="project" value="TreeGrafter"/>
</dbReference>
<keyword evidence="19" id="KW-1185">Reference proteome</keyword>
<comment type="catalytic activity">
    <reaction evidence="15">
        <text>Na(+)(in) = Na(+)(out)</text>
        <dbReference type="Rhea" id="RHEA:34963"/>
        <dbReference type="ChEBI" id="CHEBI:29101"/>
    </reaction>
</comment>
<keyword evidence="10" id="KW-0472">Membrane</keyword>
<evidence type="ECO:0000256" key="12">
    <source>
        <dbReference type="ARBA" id="ARBA00023303"/>
    </source>
</evidence>
<keyword evidence="12" id="KW-0407">Ion channel</keyword>
<dbReference type="GO" id="GO:0044877">
    <property type="term" value="F:protein-containing complex binding"/>
    <property type="evidence" value="ECO:0007669"/>
    <property type="project" value="TreeGrafter"/>
</dbReference>
<dbReference type="GO" id="GO:0001750">
    <property type="term" value="C:photoreceptor outer segment"/>
    <property type="evidence" value="ECO:0007669"/>
    <property type="project" value="TreeGrafter"/>
</dbReference>
<accession>A0A671ULG9</accession>
<keyword evidence="2" id="KW-0813">Transport</keyword>
<dbReference type="FunFam" id="2.60.120.10:FF:000020">
    <property type="entry name" value="Cyclic nucleotide-gated channel beta 3"/>
    <property type="match status" value="1"/>
</dbReference>
<dbReference type="PROSITE" id="PS00889">
    <property type="entry name" value="CNMP_BINDING_2"/>
    <property type="match status" value="1"/>
</dbReference>
<feature type="domain" description="Cyclic nucleotide-binding" evidence="17">
    <location>
        <begin position="377"/>
        <end position="483"/>
    </location>
</feature>
<evidence type="ECO:0000313" key="18">
    <source>
        <dbReference type="Ensembl" id="ENSSAUP00010014704.1"/>
    </source>
</evidence>
<dbReference type="PROSITE" id="PS50042">
    <property type="entry name" value="CNMP_BINDING_3"/>
    <property type="match status" value="1"/>
</dbReference>
<dbReference type="GO" id="GO:0005886">
    <property type="term" value="C:plasma membrane"/>
    <property type="evidence" value="ECO:0007669"/>
    <property type="project" value="TreeGrafter"/>
</dbReference>
<keyword evidence="3" id="KW-0140">cGMP</keyword>
<dbReference type="FunFam" id="1.10.287.70:FF:000072">
    <property type="entry name" value="Cyclic nucleotide gated channel beta 3"/>
    <property type="match status" value="1"/>
</dbReference>
<feature type="compositionally biased region" description="Basic and acidic residues" evidence="16">
    <location>
        <begin position="1"/>
        <end position="15"/>
    </location>
</feature>
<name>A0A671ULG9_SPAAU</name>
<evidence type="ECO:0000256" key="3">
    <source>
        <dbReference type="ARBA" id="ARBA00022535"/>
    </source>
</evidence>
<dbReference type="InterPro" id="IPR018488">
    <property type="entry name" value="cNMP-bd_CS"/>
</dbReference>
<dbReference type="PANTHER" id="PTHR45638">
    <property type="entry name" value="CYCLIC NUCLEOTIDE-GATED CATION CHANNEL SUBUNIT A"/>
    <property type="match status" value="1"/>
</dbReference>
<dbReference type="AlphaFoldDB" id="A0A671ULG9"/>
<dbReference type="Pfam" id="PF00027">
    <property type="entry name" value="cNMP_binding"/>
    <property type="match status" value="1"/>
</dbReference>
<protein>
    <submittedName>
        <fullName evidence="18">Cyclic nucleotide gated channel subunit beta 3, tandem duplicate 1</fullName>
    </submittedName>
</protein>
<dbReference type="Pfam" id="PF00520">
    <property type="entry name" value="Ion_trans"/>
    <property type="match status" value="1"/>
</dbReference>
<dbReference type="PROSITE" id="PS00888">
    <property type="entry name" value="CNMP_BINDING_1"/>
    <property type="match status" value="1"/>
</dbReference>
<reference evidence="18" key="1">
    <citation type="submission" date="2021-04" db="EMBL/GenBank/DDBJ databases">
        <authorList>
            <consortium name="Wellcome Sanger Institute Data Sharing"/>
        </authorList>
    </citation>
    <scope>NUCLEOTIDE SEQUENCE [LARGE SCALE GENOMIC DNA]</scope>
</reference>
<feature type="region of interest" description="Disordered" evidence="16">
    <location>
        <begin position="1"/>
        <end position="29"/>
    </location>
</feature>
<comment type="subcellular location">
    <subcellularLocation>
        <location evidence="1">Membrane</location>
        <topology evidence="1">Multi-pass membrane protein</topology>
    </subcellularLocation>
</comment>
<evidence type="ECO:0000256" key="2">
    <source>
        <dbReference type="ARBA" id="ARBA00022448"/>
    </source>
</evidence>
<proteinExistence type="predicted"/>
<dbReference type="InterPro" id="IPR050866">
    <property type="entry name" value="CNG_cation_channel"/>
</dbReference>
<evidence type="ECO:0000256" key="13">
    <source>
        <dbReference type="ARBA" id="ARBA00023305"/>
    </source>
</evidence>
<dbReference type="GO" id="GO:0017071">
    <property type="term" value="C:intracellular cyclic nucleotide activated cation channel complex"/>
    <property type="evidence" value="ECO:0007669"/>
    <property type="project" value="TreeGrafter"/>
</dbReference>
<sequence length="498" mass="56938">QRLRERTEELKEKAIDPYASSPEVSPPVSKYGRVHTNTQADIKHTNMANRLSDSHVSFLHVSLSLSPDYRYIAWLSLVALAYNYNVWFATARMAFPYHNDAVNHYWVICDILSDVVNVIDIVLWQPRLQFVKAGDIIKDRAQTKVHYRKSPRFKIDLISILPFDLFCLHFNFSSFYRLNRFIRVESFFEFSDRLENVMSKAYIWRVARTTGYLLYALHINACIYYVASVNQGLGKTHWVYDGKGTAYIRCYYYAVRSLINIGGLPEPTTTFEISFQMSNFFIGVFVFSSLIGQMRDVIGAATAGKTYFRASMDGCVEYMNTYTIPKQVQNRVRTWYNYTWAAQGMLDESELLDKMPLVMRTAIAVDVNLTTFQKIALFQGCDQQMLVDMLLRLKSIIYLPGDFVVKKGDIGKEMYIIKGGAVQVVGGPDNSIVFVTLKAGCVFGEISLLQSAKDGGNRRTANVKAHGFANLFVLEKKDLFDILVHYPESQKVLARKGR</sequence>
<keyword evidence="4" id="KW-0716">Sensory transduction</keyword>
<dbReference type="GO" id="GO:0030553">
    <property type="term" value="F:cGMP binding"/>
    <property type="evidence" value="ECO:0007669"/>
    <property type="project" value="UniProtKB-KW"/>
</dbReference>
<keyword evidence="5" id="KW-0812">Transmembrane</keyword>
<dbReference type="SUPFAM" id="SSF51206">
    <property type="entry name" value="cAMP-binding domain-like"/>
    <property type="match status" value="1"/>
</dbReference>
<dbReference type="GeneTree" id="ENSGT00940000154824"/>
<dbReference type="Gene3D" id="1.10.287.630">
    <property type="entry name" value="Helix hairpin bin"/>
    <property type="match status" value="1"/>
</dbReference>
<dbReference type="InterPro" id="IPR000595">
    <property type="entry name" value="cNMP-bd_dom"/>
</dbReference>
<dbReference type="CDD" id="cd00038">
    <property type="entry name" value="CAP_ED"/>
    <property type="match status" value="1"/>
</dbReference>
<evidence type="ECO:0000256" key="1">
    <source>
        <dbReference type="ARBA" id="ARBA00004141"/>
    </source>
</evidence>
<dbReference type="InterPro" id="IPR018490">
    <property type="entry name" value="cNMP-bd_dom_sf"/>
</dbReference>
<evidence type="ECO:0000256" key="16">
    <source>
        <dbReference type="SAM" id="MobiDB-lite"/>
    </source>
</evidence>
<dbReference type="PANTHER" id="PTHR45638:SF8">
    <property type="entry name" value="CYCLIC NUCLEOTIDE-GATED CATION CHANNEL BETA-3"/>
    <property type="match status" value="1"/>
</dbReference>
<evidence type="ECO:0000256" key="4">
    <source>
        <dbReference type="ARBA" id="ARBA00022606"/>
    </source>
</evidence>
<keyword evidence="13" id="KW-0844">Vision</keyword>
<evidence type="ECO:0000256" key="9">
    <source>
        <dbReference type="ARBA" id="ARBA00023065"/>
    </source>
</evidence>